<dbReference type="PROSITE" id="PS50850">
    <property type="entry name" value="MFS"/>
    <property type="match status" value="1"/>
</dbReference>
<evidence type="ECO:0000313" key="9">
    <source>
        <dbReference type="EMBL" id="SEL07796.1"/>
    </source>
</evidence>
<sequence>MSGWSNERSAAGDRNPWLIVGVISLATFMEVLDTSIANVSLDHIAGGLAASRDEATWVLTSYLVSNAIVIPISGWLSDVIGRKRYYMMSVALFTLSSLMCGFAPNLSFLIFARILQGIGGGGLAPSEQSFLADSFPPEKRGAAFAAYGVVVVCGPVLGPTLGGFITDNISWHWIFLINVPIGIISLLLVNTFVIEPEILQKERRQRLRRGLRVDYIGFALVVLGLGGLELILDRGERDAWLESTFILGLAVTVAVSLGFLVWWELARKDPIVNLKLLANRNFAITLLFMTTTGAVLFGTTTLIPQMLQEVFNYNATNAGLALTVGGIATLVAMPVVGTLTGKVDTRFLLMPALLLQAASLWYMSGWNSELTFGQASTARLISAVGLPFLFVPINAAAYVGLKPNQTSDASALLNVARNLGGSIGIGVAQAILISRGQYHQDRIVEGLNPLNPSYVEGVNQLSRTVGGTGGDQSMTTLSALMQQVREQAQVLSYIDVFHGFMIFVLLVTPLAIFLRQGKAKEGAA</sequence>
<feature type="transmembrane region" description="Helical" evidence="7">
    <location>
        <begin position="244"/>
        <end position="263"/>
    </location>
</feature>
<reference evidence="10" key="1">
    <citation type="submission" date="2016-10" db="EMBL/GenBank/DDBJ databases">
        <authorList>
            <person name="Varghese N."/>
            <person name="Submissions S."/>
        </authorList>
    </citation>
    <scope>NUCLEOTIDE SEQUENCE [LARGE SCALE GENOMIC DNA]</scope>
    <source>
        <strain evidence="10">JS21-1</strain>
    </source>
</reference>
<dbReference type="PANTHER" id="PTHR23501">
    <property type="entry name" value="MAJOR FACILITATOR SUPERFAMILY"/>
    <property type="match status" value="1"/>
</dbReference>
<dbReference type="PROSITE" id="PS00216">
    <property type="entry name" value="SUGAR_TRANSPORT_1"/>
    <property type="match status" value="1"/>
</dbReference>
<evidence type="ECO:0000256" key="4">
    <source>
        <dbReference type="ARBA" id="ARBA00022692"/>
    </source>
</evidence>
<feature type="transmembrane region" description="Helical" evidence="7">
    <location>
        <begin position="57"/>
        <end position="76"/>
    </location>
</feature>
<dbReference type="NCBIfam" id="TIGR00711">
    <property type="entry name" value="efflux_EmrB"/>
    <property type="match status" value="1"/>
</dbReference>
<dbReference type="InterPro" id="IPR036259">
    <property type="entry name" value="MFS_trans_sf"/>
</dbReference>
<dbReference type="OrthoDB" id="9812221at2"/>
<dbReference type="Pfam" id="PF07690">
    <property type="entry name" value="MFS_1"/>
    <property type="match status" value="1"/>
</dbReference>
<dbReference type="GO" id="GO:0005886">
    <property type="term" value="C:plasma membrane"/>
    <property type="evidence" value="ECO:0007669"/>
    <property type="project" value="UniProtKB-SubCell"/>
</dbReference>
<feature type="transmembrane region" description="Helical" evidence="7">
    <location>
        <begin position="171"/>
        <end position="194"/>
    </location>
</feature>
<name>A0A1H7M977_9SPHN</name>
<accession>A0A1H7M977</accession>
<dbReference type="Gene3D" id="1.20.1720.10">
    <property type="entry name" value="Multidrug resistance protein D"/>
    <property type="match status" value="1"/>
</dbReference>
<keyword evidence="5 7" id="KW-1133">Transmembrane helix</keyword>
<dbReference type="InterPro" id="IPR005829">
    <property type="entry name" value="Sugar_transporter_CS"/>
</dbReference>
<evidence type="ECO:0000313" key="10">
    <source>
        <dbReference type="Proteomes" id="UP000199214"/>
    </source>
</evidence>
<evidence type="ECO:0000259" key="8">
    <source>
        <dbReference type="PROSITE" id="PS50850"/>
    </source>
</evidence>
<keyword evidence="2" id="KW-0813">Transport</keyword>
<feature type="transmembrane region" description="Helical" evidence="7">
    <location>
        <begin position="215"/>
        <end position="232"/>
    </location>
</feature>
<feature type="transmembrane region" description="Helical" evidence="7">
    <location>
        <begin position="85"/>
        <end position="104"/>
    </location>
</feature>
<dbReference type="Proteomes" id="UP000199214">
    <property type="component" value="Unassembled WGS sequence"/>
</dbReference>
<feature type="transmembrane region" description="Helical" evidence="7">
    <location>
        <begin position="144"/>
        <end position="165"/>
    </location>
</feature>
<keyword evidence="3" id="KW-1003">Cell membrane</keyword>
<dbReference type="InterPro" id="IPR020846">
    <property type="entry name" value="MFS_dom"/>
</dbReference>
<feature type="transmembrane region" description="Helical" evidence="7">
    <location>
        <begin position="17"/>
        <end position="37"/>
    </location>
</feature>
<evidence type="ECO:0000256" key="1">
    <source>
        <dbReference type="ARBA" id="ARBA00004651"/>
    </source>
</evidence>
<dbReference type="SUPFAM" id="SSF103473">
    <property type="entry name" value="MFS general substrate transporter"/>
    <property type="match status" value="1"/>
</dbReference>
<dbReference type="AlphaFoldDB" id="A0A1H7M977"/>
<evidence type="ECO:0000256" key="2">
    <source>
        <dbReference type="ARBA" id="ARBA00022448"/>
    </source>
</evidence>
<keyword evidence="4 7" id="KW-0812">Transmembrane</keyword>
<dbReference type="GO" id="GO:0022857">
    <property type="term" value="F:transmembrane transporter activity"/>
    <property type="evidence" value="ECO:0007669"/>
    <property type="project" value="InterPro"/>
</dbReference>
<feature type="transmembrane region" description="Helical" evidence="7">
    <location>
        <begin position="490"/>
        <end position="514"/>
    </location>
</feature>
<keyword evidence="10" id="KW-1185">Reference proteome</keyword>
<evidence type="ECO:0000256" key="6">
    <source>
        <dbReference type="ARBA" id="ARBA00023136"/>
    </source>
</evidence>
<dbReference type="InterPro" id="IPR004638">
    <property type="entry name" value="EmrB-like"/>
</dbReference>
<feature type="transmembrane region" description="Helical" evidence="7">
    <location>
        <begin position="378"/>
        <end position="401"/>
    </location>
</feature>
<dbReference type="CDD" id="cd17503">
    <property type="entry name" value="MFS_LmrB_MDR_like"/>
    <property type="match status" value="1"/>
</dbReference>
<feature type="transmembrane region" description="Helical" evidence="7">
    <location>
        <begin position="284"/>
        <end position="307"/>
    </location>
</feature>
<dbReference type="Gene3D" id="1.20.1250.20">
    <property type="entry name" value="MFS general substrate transporter like domains"/>
    <property type="match status" value="1"/>
</dbReference>
<evidence type="ECO:0000256" key="5">
    <source>
        <dbReference type="ARBA" id="ARBA00022989"/>
    </source>
</evidence>
<keyword evidence="6 7" id="KW-0472">Membrane</keyword>
<feature type="domain" description="Major facilitator superfamily (MFS) profile" evidence="8">
    <location>
        <begin position="19"/>
        <end position="519"/>
    </location>
</feature>
<comment type="subcellular location">
    <subcellularLocation>
        <location evidence="1">Cell membrane</location>
        <topology evidence="1">Multi-pass membrane protein</topology>
    </subcellularLocation>
</comment>
<proteinExistence type="predicted"/>
<dbReference type="RefSeq" id="WP_093004710.1">
    <property type="nucleotide sequence ID" value="NZ_FNZZ01000002.1"/>
</dbReference>
<dbReference type="InterPro" id="IPR011701">
    <property type="entry name" value="MFS"/>
</dbReference>
<feature type="transmembrane region" description="Helical" evidence="7">
    <location>
        <begin position="347"/>
        <end position="366"/>
    </location>
</feature>
<organism evidence="9 10">
    <name type="scientific">Sphingomonas palmae</name>
    <dbReference type="NCBI Taxonomy" id="1855283"/>
    <lineage>
        <taxon>Bacteria</taxon>
        <taxon>Pseudomonadati</taxon>
        <taxon>Pseudomonadota</taxon>
        <taxon>Alphaproteobacteria</taxon>
        <taxon>Sphingomonadales</taxon>
        <taxon>Sphingomonadaceae</taxon>
        <taxon>Sphingomonas</taxon>
    </lineage>
</organism>
<gene>
    <name evidence="9" type="ORF">SAMN05216382_1422</name>
</gene>
<dbReference type="EMBL" id="FNZZ01000002">
    <property type="protein sequence ID" value="SEL07796.1"/>
    <property type="molecule type" value="Genomic_DNA"/>
</dbReference>
<evidence type="ECO:0000256" key="3">
    <source>
        <dbReference type="ARBA" id="ARBA00022475"/>
    </source>
</evidence>
<dbReference type="PANTHER" id="PTHR23501:SF174">
    <property type="entry name" value="MULTIDRUG EXPORT PROTEIN EMRB-RELATED"/>
    <property type="match status" value="1"/>
</dbReference>
<feature type="transmembrane region" description="Helical" evidence="7">
    <location>
        <begin position="319"/>
        <end position="340"/>
    </location>
</feature>
<protein>
    <submittedName>
        <fullName evidence="9">MFS transporter, DHA2 family, multidrug resistance protein</fullName>
    </submittedName>
</protein>
<evidence type="ECO:0000256" key="7">
    <source>
        <dbReference type="SAM" id="Phobius"/>
    </source>
</evidence>
<dbReference type="STRING" id="1855283.SAMN05216382_1422"/>
<dbReference type="PRINTS" id="PR01036">
    <property type="entry name" value="TCRTETB"/>
</dbReference>